<comment type="function">
    <text evidence="11">Catalyzes the adenosylmethionine-dependent methylation of the exocyclic amino group (N(2)) of guanosine at position 10 of various tRNAs. Acts via a two-step process that leads to the formation of either N(2)-monomethyl (m(2)G) or N(2)-dimethylguanosine (m(2)(2)G).</text>
</comment>
<keyword evidence="9" id="KW-0694">RNA-binding</keyword>
<evidence type="ECO:0000313" key="17">
    <source>
        <dbReference type="Proteomes" id="UP001203207"/>
    </source>
</evidence>
<comment type="subunit">
    <text evidence="2">Monomer.</text>
</comment>
<dbReference type="GO" id="GO:0005737">
    <property type="term" value="C:cytoplasm"/>
    <property type="evidence" value="ECO:0007669"/>
    <property type="project" value="UniProtKB-SubCell"/>
</dbReference>
<keyword evidence="8" id="KW-0819">tRNA processing</keyword>
<comment type="similarity">
    <text evidence="12">Belongs to the methyltransferase superfamily. Trm-G10 family.</text>
</comment>
<sequence>MYCLELAGESDSFAICEAKTVSSAVEHVAPGLATARGIDRDGVRRLAYTHSAIELIAKADADISGAALALEAASFDRTGSIAVRARDVRGATGVSTSEAERTLGGKLVEKGFSVDLENPDHELRVLFSEGDVDGEPRSVCLLGWVAVESVRDFQTRAPTDRPFFQPGSMAPIDARAFVNIAGGGPGTTVLDPMCGTGGILLEAGLVGARPIGIDAQAKMAHGAATNLEAYLDADQEFAVCRGDATALPLRDDSIDAVVFDSPYGRQSKIARHELSELVSGALAEVRRVAPRAVMVADRSWDTEAEAAGWTVSERFVRRVHRSLDRHVHVLE</sequence>
<evidence type="ECO:0000256" key="4">
    <source>
        <dbReference type="ARBA" id="ARBA00022555"/>
    </source>
</evidence>
<keyword evidence="17" id="KW-1185">Reference proteome</keyword>
<comment type="catalytic activity">
    <reaction evidence="10">
        <text>guanosine(10) in tRNA + 2 S-adenosyl-L-methionine = N(2)-dimethylguanosine(10) in tRNA + 2 S-adenosyl-L-homocysteine + 2 H(+)</text>
        <dbReference type="Rhea" id="RHEA:43124"/>
        <dbReference type="Rhea" id="RHEA-COMP:10355"/>
        <dbReference type="Rhea" id="RHEA-COMP:10358"/>
        <dbReference type="ChEBI" id="CHEBI:15378"/>
        <dbReference type="ChEBI" id="CHEBI:57856"/>
        <dbReference type="ChEBI" id="CHEBI:59789"/>
        <dbReference type="ChEBI" id="CHEBI:74269"/>
        <dbReference type="ChEBI" id="CHEBI:74513"/>
        <dbReference type="EC" id="2.1.1.213"/>
    </reaction>
</comment>
<keyword evidence="4" id="KW-0820">tRNA-binding</keyword>
<feature type="domain" description="Ribosomal RNA large subunit methyltransferase K/L-like methyltransferase" evidence="15">
    <location>
        <begin position="160"/>
        <end position="325"/>
    </location>
</feature>
<evidence type="ECO:0000256" key="2">
    <source>
        <dbReference type="ARBA" id="ARBA00011245"/>
    </source>
</evidence>
<dbReference type="InterPro" id="IPR000241">
    <property type="entry name" value="RlmKL-like_Mtase"/>
</dbReference>
<comment type="caution">
    <text evidence="16">The sequence shown here is derived from an EMBL/GenBank/DDBJ whole genome shotgun (WGS) entry which is preliminary data.</text>
</comment>
<dbReference type="CDD" id="cd11715">
    <property type="entry name" value="THUMP_AdoMetMT"/>
    <property type="match status" value="1"/>
</dbReference>
<evidence type="ECO:0000259" key="15">
    <source>
        <dbReference type="Pfam" id="PF01170"/>
    </source>
</evidence>
<evidence type="ECO:0000256" key="11">
    <source>
        <dbReference type="ARBA" id="ARBA00054380"/>
    </source>
</evidence>
<dbReference type="GO" id="GO:0030488">
    <property type="term" value="P:tRNA methylation"/>
    <property type="evidence" value="ECO:0007669"/>
    <property type="project" value="TreeGrafter"/>
</dbReference>
<organism evidence="16 17">
    <name type="scientific">Natronocalculus amylovorans</name>
    <dbReference type="NCBI Taxonomy" id="2917812"/>
    <lineage>
        <taxon>Archaea</taxon>
        <taxon>Methanobacteriati</taxon>
        <taxon>Methanobacteriota</taxon>
        <taxon>Stenosarchaea group</taxon>
        <taxon>Halobacteria</taxon>
        <taxon>Halobacteriales</taxon>
        <taxon>Haloferacaceae</taxon>
        <taxon>Natronocalculus</taxon>
    </lineage>
</organism>
<name>A0AAE3FV74_9EURY</name>
<accession>A0AAE3FV74</accession>
<evidence type="ECO:0000256" key="12">
    <source>
        <dbReference type="ARBA" id="ARBA00061338"/>
    </source>
</evidence>
<dbReference type="GO" id="GO:0000049">
    <property type="term" value="F:tRNA binding"/>
    <property type="evidence" value="ECO:0007669"/>
    <property type="project" value="UniProtKB-KW"/>
</dbReference>
<proteinExistence type="inferred from homology"/>
<evidence type="ECO:0000256" key="3">
    <source>
        <dbReference type="ARBA" id="ARBA00022490"/>
    </source>
</evidence>
<dbReference type="InterPro" id="IPR053943">
    <property type="entry name" value="RlmKL-like_Mtase_CS"/>
</dbReference>
<dbReference type="Proteomes" id="UP001203207">
    <property type="component" value="Unassembled WGS sequence"/>
</dbReference>
<reference evidence="16" key="1">
    <citation type="journal article" date="2022" name="Syst. Appl. Microbiol.">
        <title>Natronocalculus amylovorans gen. nov., sp. nov., and Natranaeroarchaeum aerophilus sp. nov., dominant culturable amylolytic natronoarchaea from hypersaline soda lakes in southwestern Siberia.</title>
        <authorList>
            <person name="Sorokin D.Y."/>
            <person name="Elcheninov A.G."/>
            <person name="Khizhniak T.V."/>
            <person name="Koenen M."/>
            <person name="Bale N.J."/>
            <person name="Damste J.S.S."/>
            <person name="Kublanov I.V."/>
        </authorList>
    </citation>
    <scope>NUCLEOTIDE SEQUENCE</scope>
    <source>
        <strain evidence="16">AArc-St2</strain>
    </source>
</reference>
<dbReference type="FunFam" id="3.40.50.150:FF:000251">
    <property type="entry name" value="Putative RNA methylase"/>
    <property type="match status" value="1"/>
</dbReference>
<evidence type="ECO:0000256" key="1">
    <source>
        <dbReference type="ARBA" id="ARBA00004496"/>
    </source>
</evidence>
<evidence type="ECO:0000256" key="9">
    <source>
        <dbReference type="ARBA" id="ARBA00022884"/>
    </source>
</evidence>
<keyword evidence="5 16" id="KW-0489">Methyltransferase</keyword>
<keyword evidence="6" id="KW-0808">Transferase</keyword>
<comment type="subcellular location">
    <subcellularLocation>
        <location evidence="1">Cytoplasm</location>
    </subcellularLocation>
</comment>
<evidence type="ECO:0000256" key="6">
    <source>
        <dbReference type="ARBA" id="ARBA00022679"/>
    </source>
</evidence>
<evidence type="ECO:0000256" key="7">
    <source>
        <dbReference type="ARBA" id="ARBA00022691"/>
    </source>
</evidence>
<reference evidence="16" key="2">
    <citation type="submission" date="2022-02" db="EMBL/GenBank/DDBJ databases">
        <authorList>
            <person name="Elcheninov A.G."/>
            <person name="Sorokin D.Y."/>
            <person name="Kublanov I.V."/>
        </authorList>
    </citation>
    <scope>NUCLEOTIDE SEQUENCE</scope>
    <source>
        <strain evidence="16">AArc-St2</strain>
    </source>
</reference>
<dbReference type="PROSITE" id="PS01261">
    <property type="entry name" value="UPF0020"/>
    <property type="match status" value="1"/>
</dbReference>
<dbReference type="EMBL" id="JAKRVX010000001">
    <property type="protein sequence ID" value="MCL9815964.1"/>
    <property type="molecule type" value="Genomic_DNA"/>
</dbReference>
<dbReference type="SUPFAM" id="SSF53335">
    <property type="entry name" value="S-adenosyl-L-methionine-dependent methyltransferases"/>
    <property type="match status" value="1"/>
</dbReference>
<gene>
    <name evidence="16" type="ORF">AArcSt2_03315</name>
</gene>
<dbReference type="GO" id="GO:0160101">
    <property type="term" value="F:tRNA (guanine(10)-N2)-dimethyltransferase activity"/>
    <property type="evidence" value="ECO:0007669"/>
    <property type="project" value="UniProtKB-EC"/>
</dbReference>
<evidence type="ECO:0000256" key="14">
    <source>
        <dbReference type="ARBA" id="ARBA00082665"/>
    </source>
</evidence>
<dbReference type="RefSeq" id="WP_250582886.1">
    <property type="nucleotide sequence ID" value="NZ_JAKRVX010000001.1"/>
</dbReference>
<keyword evidence="7" id="KW-0949">S-adenosyl-L-methionine</keyword>
<dbReference type="Pfam" id="PF01170">
    <property type="entry name" value="UPF0020"/>
    <property type="match status" value="1"/>
</dbReference>
<evidence type="ECO:0000256" key="8">
    <source>
        <dbReference type="ARBA" id="ARBA00022694"/>
    </source>
</evidence>
<evidence type="ECO:0000256" key="13">
    <source>
        <dbReference type="ARBA" id="ARBA00066936"/>
    </source>
</evidence>
<dbReference type="InterPro" id="IPR029063">
    <property type="entry name" value="SAM-dependent_MTases_sf"/>
</dbReference>
<dbReference type="SUPFAM" id="SSF143437">
    <property type="entry name" value="THUMP domain-like"/>
    <property type="match status" value="1"/>
</dbReference>
<keyword evidence="3" id="KW-0963">Cytoplasm</keyword>
<dbReference type="PANTHER" id="PTHR14911">
    <property type="entry name" value="THUMP DOMAIN-CONTAINING"/>
    <property type="match status" value="1"/>
</dbReference>
<dbReference type="PANTHER" id="PTHR14911:SF21">
    <property type="entry name" value="N2-METHYLGUANOSINE TRNA METHYLTRANSFERASE"/>
    <property type="match status" value="1"/>
</dbReference>
<dbReference type="Gene3D" id="3.40.50.150">
    <property type="entry name" value="Vaccinia Virus protein VP39"/>
    <property type="match status" value="1"/>
</dbReference>
<dbReference type="AlphaFoldDB" id="A0AAE3FV74"/>
<protein>
    <recommendedName>
        <fullName evidence="13">tRNA (guanine(10)-N(2))-dimethyltransferase</fullName>
        <ecNumber evidence="13">2.1.1.213</ecNumber>
    </recommendedName>
    <alternativeName>
        <fullName evidence="14">tRNA:G10 dimethyltransferase</fullName>
    </alternativeName>
</protein>
<evidence type="ECO:0000256" key="10">
    <source>
        <dbReference type="ARBA" id="ARBA00051883"/>
    </source>
</evidence>
<evidence type="ECO:0000313" key="16">
    <source>
        <dbReference type="EMBL" id="MCL9815964.1"/>
    </source>
</evidence>
<dbReference type="EC" id="2.1.1.213" evidence="13"/>
<dbReference type="CDD" id="cd02440">
    <property type="entry name" value="AdoMet_MTases"/>
    <property type="match status" value="1"/>
</dbReference>
<evidence type="ECO:0000256" key="5">
    <source>
        <dbReference type="ARBA" id="ARBA00022603"/>
    </source>
</evidence>
<dbReference type="Gene3D" id="3.30.2130.30">
    <property type="match status" value="1"/>
</dbReference>